<dbReference type="Proteomes" id="UP000603453">
    <property type="component" value="Unassembled WGS sequence"/>
</dbReference>
<feature type="non-terminal residue" evidence="2">
    <location>
        <position position="1"/>
    </location>
</feature>
<dbReference type="AlphaFoldDB" id="A0A8H7QG65"/>
<evidence type="ECO:0000313" key="3">
    <source>
        <dbReference type="Proteomes" id="UP000603453"/>
    </source>
</evidence>
<feature type="region of interest" description="Disordered" evidence="1">
    <location>
        <begin position="189"/>
        <end position="231"/>
    </location>
</feature>
<accession>A0A8H7QG65</accession>
<reference evidence="2" key="1">
    <citation type="submission" date="2020-12" db="EMBL/GenBank/DDBJ databases">
        <title>Metabolic potential, ecology and presence of endohyphal bacteria is reflected in genomic diversity of Mucoromycotina.</title>
        <authorList>
            <person name="Muszewska A."/>
            <person name="Okrasinska A."/>
            <person name="Steczkiewicz K."/>
            <person name="Drgas O."/>
            <person name="Orlowska M."/>
            <person name="Perlinska-Lenart U."/>
            <person name="Aleksandrzak-Piekarczyk T."/>
            <person name="Szatraj K."/>
            <person name="Zielenkiewicz U."/>
            <person name="Pilsyk S."/>
            <person name="Malc E."/>
            <person name="Mieczkowski P."/>
            <person name="Kruszewska J.S."/>
            <person name="Biernat P."/>
            <person name="Pawlowska J."/>
        </authorList>
    </citation>
    <scope>NUCLEOTIDE SEQUENCE</scope>
    <source>
        <strain evidence="2">WA0000017839</strain>
    </source>
</reference>
<evidence type="ECO:0000313" key="2">
    <source>
        <dbReference type="EMBL" id="KAG2191494.1"/>
    </source>
</evidence>
<dbReference type="OrthoDB" id="2274890at2759"/>
<organism evidence="2 3">
    <name type="scientific">Mucor saturninus</name>
    <dbReference type="NCBI Taxonomy" id="64648"/>
    <lineage>
        <taxon>Eukaryota</taxon>
        <taxon>Fungi</taxon>
        <taxon>Fungi incertae sedis</taxon>
        <taxon>Mucoromycota</taxon>
        <taxon>Mucoromycotina</taxon>
        <taxon>Mucoromycetes</taxon>
        <taxon>Mucorales</taxon>
        <taxon>Mucorineae</taxon>
        <taxon>Mucoraceae</taxon>
        <taxon>Mucor</taxon>
    </lineage>
</organism>
<feature type="region of interest" description="Disordered" evidence="1">
    <location>
        <begin position="338"/>
        <end position="364"/>
    </location>
</feature>
<sequence length="364" mass="41687">MQSIASTFVGLLFSHTLQVDEEEGNVYFLLYEAYFGFFPPTYLKRRYSVKVIGPKNVIEDSFKAYNSSWDINYLKEKKDPILMVATRSMNQQPTVSGFLGRAVKEKFHLSVIALRILPCIPLVTETLKDMVHPDIGPVQITKGVREGYFYVNLSLNQDFTNGPEFYASNTVDEELDDLELEILERDQRRLGNVHNDEDEIEENTTNSNTKRRTNNQNFDEDDDENEPFFPETYNYDNARRFSESTPSSLQPTNLKEPIQKALTEDEIFVENVMTELNNEKGLLAEHIQKNNRDIIELDSELEEASDYNYGEDYGDDSDCSNQTVTASNRTSEITTAKTVENAPKNTVNKKASNFTEAESSRAFN</sequence>
<keyword evidence="3" id="KW-1185">Reference proteome</keyword>
<comment type="caution">
    <text evidence="2">The sequence shown here is derived from an EMBL/GenBank/DDBJ whole genome shotgun (WGS) entry which is preliminary data.</text>
</comment>
<gene>
    <name evidence="2" type="ORF">INT47_013069</name>
</gene>
<evidence type="ECO:0000256" key="1">
    <source>
        <dbReference type="SAM" id="MobiDB-lite"/>
    </source>
</evidence>
<dbReference type="EMBL" id="JAEPRD010000404">
    <property type="protein sequence ID" value="KAG2191494.1"/>
    <property type="molecule type" value="Genomic_DNA"/>
</dbReference>
<protein>
    <submittedName>
        <fullName evidence="2">Uncharacterized protein</fullName>
    </submittedName>
</protein>
<name>A0A8H7QG65_9FUNG</name>
<proteinExistence type="predicted"/>